<dbReference type="Gene3D" id="3.80.10.10">
    <property type="entry name" value="Ribonuclease Inhibitor"/>
    <property type="match status" value="1"/>
</dbReference>
<organism evidence="2 3">
    <name type="scientific">Lagenidium giganteum</name>
    <dbReference type="NCBI Taxonomy" id="4803"/>
    <lineage>
        <taxon>Eukaryota</taxon>
        <taxon>Sar</taxon>
        <taxon>Stramenopiles</taxon>
        <taxon>Oomycota</taxon>
        <taxon>Peronosporomycetes</taxon>
        <taxon>Pythiales</taxon>
        <taxon>Pythiaceae</taxon>
    </lineage>
</organism>
<dbReference type="SUPFAM" id="SSF52058">
    <property type="entry name" value="L domain-like"/>
    <property type="match status" value="1"/>
</dbReference>
<feature type="transmembrane region" description="Helical" evidence="1">
    <location>
        <begin position="80"/>
        <end position="105"/>
    </location>
</feature>
<feature type="transmembrane region" description="Helical" evidence="1">
    <location>
        <begin position="232"/>
        <end position="258"/>
    </location>
</feature>
<feature type="transmembrane region" description="Helical" evidence="1">
    <location>
        <begin position="289"/>
        <end position="311"/>
    </location>
</feature>
<feature type="transmembrane region" description="Helical" evidence="1">
    <location>
        <begin position="369"/>
        <end position="390"/>
    </location>
</feature>
<keyword evidence="1" id="KW-1133">Transmembrane helix</keyword>
<keyword evidence="3" id="KW-1185">Reference proteome</keyword>
<reference evidence="2" key="1">
    <citation type="submission" date="2022-11" db="EMBL/GenBank/DDBJ databases">
        <authorList>
            <person name="Morgan W.R."/>
            <person name="Tartar A."/>
        </authorList>
    </citation>
    <scope>NUCLEOTIDE SEQUENCE</scope>
    <source>
        <strain evidence="2">ARSEF 373</strain>
    </source>
</reference>
<feature type="transmembrane region" description="Helical" evidence="1">
    <location>
        <begin position="45"/>
        <end position="68"/>
    </location>
</feature>
<evidence type="ECO:0000313" key="3">
    <source>
        <dbReference type="Proteomes" id="UP001146120"/>
    </source>
</evidence>
<dbReference type="EMBL" id="DAKRPA010000150">
    <property type="protein sequence ID" value="DAZ96972.1"/>
    <property type="molecule type" value="Genomic_DNA"/>
</dbReference>
<dbReference type="InterPro" id="IPR032675">
    <property type="entry name" value="LRR_dom_sf"/>
</dbReference>
<evidence type="ECO:0008006" key="4">
    <source>
        <dbReference type="Google" id="ProtNLM"/>
    </source>
</evidence>
<dbReference type="Proteomes" id="UP001146120">
    <property type="component" value="Unassembled WGS sequence"/>
</dbReference>
<reference evidence="2" key="2">
    <citation type="journal article" date="2023" name="Microbiol Resour">
        <title>Decontamination and Annotation of the Draft Genome Sequence of the Oomycete Lagenidium giganteum ARSEF 373.</title>
        <authorList>
            <person name="Morgan W.R."/>
            <person name="Tartar A."/>
        </authorList>
    </citation>
    <scope>NUCLEOTIDE SEQUENCE</scope>
    <source>
        <strain evidence="2">ARSEF 373</strain>
    </source>
</reference>
<keyword evidence="1" id="KW-0472">Membrane</keyword>
<gene>
    <name evidence="2" type="ORF">N0F65_012104</name>
</gene>
<dbReference type="AlphaFoldDB" id="A0AAV2YUT1"/>
<evidence type="ECO:0000256" key="1">
    <source>
        <dbReference type="SAM" id="Phobius"/>
    </source>
</evidence>
<sequence>MTVLAWQENTVKPIVRGQHHTAHATDDSPDEVVALELSLVTFRRFWIVMLVSQALFGTFLAALGRLYFLAHPYMQYYADLLVVDSTFMFRAIGMIFFLVALAHWWQAGKMVYWSIRCRTWVFKAPRRFRSARSAKSSNLVARSSPHRLIRTAWNACFDRQGFFGVESPFFDVRFAVREVIEIVSQTVQIYNASVLIGKPWINHLYVALIVVNCMSTPLIKHCTEHAPALERVMCLAVDVVLDTGTCIIVPLIILWPYIQQFDMEIYSFPLALVYDDVWFINMVMENQQVFALGLANFAFKFVPFLSIYSCLNSITDLIKPRRPGDKASTRSRTQAWRPSRRLMLPELSARTVSIVQRTERMTKHGLKGARGVVIHVLLIVWGLGILGLHLNAMHRSLALDVPDCKQRLRPWFANKFACSVFEFNCYRNGSTGINDGDLLYLDEDSVAAFVFLHCPALTVPRDLRHFTKLLGFEIYNSTIVEWSADAAISSDTHPLITYVIMALVNLTRLPDGILQPLPDPLLDIEIAYTNLTTLPLDLSEHWHPLAILYYEHSYVTEFPAALVNFSVDELSVLGNKITHLPDLPYAYVTLSLSHNPLKELPDQLGEVGTLAFLYVEDTQLTAFPSWIDDVIATASHIYALETPFCRNKTAQEIAANCGNDSVLTCTTTTDRYYGRYPLEIVAPHRQL</sequence>
<comment type="caution">
    <text evidence="2">The sequence shown here is derived from an EMBL/GenBank/DDBJ whole genome shotgun (WGS) entry which is preliminary data.</text>
</comment>
<name>A0AAV2YUT1_9STRA</name>
<protein>
    <recommendedName>
        <fullName evidence="4">Leucine-rich repeat domain, L domain-like</fullName>
    </recommendedName>
</protein>
<evidence type="ECO:0000313" key="2">
    <source>
        <dbReference type="EMBL" id="DAZ96972.1"/>
    </source>
</evidence>
<proteinExistence type="predicted"/>
<keyword evidence="1" id="KW-0812">Transmembrane</keyword>
<accession>A0AAV2YUT1</accession>